<name>A0A1I4NCH2_9FIRM</name>
<sequence length="623" mass="69090">MEIGKAPQMPGKVTETAQIGSTQQSQEVSEVSSSNQLLQKDFQVNLENSIQAKLADLAKSLQNREQLLQSLPEDIKKIVQQLLQQMSSTKDVSQGMDYLLKAQKNIAEQLHNLGNILELALTLKQDTYQDVKLFLNKVAEFLKGQDGISPEQLANQLLLLAKEGTVLVQSNLKQAVEQFLQQLSSENLQQFDSDSHETIILQLAKQLAGGSSLSQGDVKQIAKQLLQQIMPENMSQLTENDQKAVTQLMKILESKMPLTPQQAAESGLPDLPEIWSIAKTVEAQQFKDIAPKVLQQAADALDHLLQEMKASTDKSAVAAKLEAFGQSLPQEIGKTVQQLIKQGITEQNLVNLGKTLENAALLNGKLSEQVKNLVSKLSENMNAKSLAAPASDLLALVAKQLVGTTTTIEQLTALMRKVNQQLSLQQAKLLENAQSGLEQLTKAVEQNIPQALQEMAAKSKLPELSKMWVLLKAAGAQPWQNADSQNLQRSANTIKELAHSMYKSIAGDTERQVDHKTLSFSVPLYFADGTSYPTHIHIYHQEKENSNQSAKRQFETWMRVSVDTKNIGIVDSVFRLYEENKLDLRVFFPDTEAISEFKQNLPGIRKSIEDTTLALTNIMINKI</sequence>
<dbReference type="OrthoDB" id="1672732at2"/>
<dbReference type="EMBL" id="FOTS01000044">
    <property type="protein sequence ID" value="SFM13224.1"/>
    <property type="molecule type" value="Genomic_DNA"/>
</dbReference>
<proteinExistence type="predicted"/>
<accession>A0A1I4NCH2</accession>
<evidence type="ECO:0008006" key="4">
    <source>
        <dbReference type="Google" id="ProtNLM"/>
    </source>
</evidence>
<dbReference type="InterPro" id="IPR016024">
    <property type="entry name" value="ARM-type_fold"/>
</dbReference>
<gene>
    <name evidence="2" type="ORF">SAMN04490355_104428</name>
</gene>
<evidence type="ECO:0000313" key="3">
    <source>
        <dbReference type="Proteomes" id="UP000199520"/>
    </source>
</evidence>
<dbReference type="SUPFAM" id="SSF48371">
    <property type="entry name" value="ARM repeat"/>
    <property type="match status" value="1"/>
</dbReference>
<organism evidence="2 3">
    <name type="scientific">Pelosinus propionicus DSM 13327</name>
    <dbReference type="NCBI Taxonomy" id="1123291"/>
    <lineage>
        <taxon>Bacteria</taxon>
        <taxon>Bacillati</taxon>
        <taxon>Bacillota</taxon>
        <taxon>Negativicutes</taxon>
        <taxon>Selenomonadales</taxon>
        <taxon>Sporomusaceae</taxon>
        <taxon>Pelosinus</taxon>
    </lineage>
</organism>
<evidence type="ECO:0000313" key="2">
    <source>
        <dbReference type="EMBL" id="SFM13224.1"/>
    </source>
</evidence>
<keyword evidence="3" id="KW-1185">Reference proteome</keyword>
<dbReference type="RefSeq" id="WP_090941420.1">
    <property type="nucleotide sequence ID" value="NZ_FOTS01000044.1"/>
</dbReference>
<evidence type="ECO:0000256" key="1">
    <source>
        <dbReference type="SAM" id="MobiDB-lite"/>
    </source>
</evidence>
<dbReference type="AlphaFoldDB" id="A0A1I4NCH2"/>
<protein>
    <recommendedName>
        <fullName evidence="4">Hook-length control protein FliK</fullName>
    </recommendedName>
</protein>
<feature type="region of interest" description="Disordered" evidence="1">
    <location>
        <begin position="1"/>
        <end position="31"/>
    </location>
</feature>
<dbReference type="Proteomes" id="UP000199520">
    <property type="component" value="Unassembled WGS sequence"/>
</dbReference>
<reference evidence="3" key="1">
    <citation type="submission" date="2016-10" db="EMBL/GenBank/DDBJ databases">
        <authorList>
            <person name="Varghese N."/>
            <person name="Submissions S."/>
        </authorList>
    </citation>
    <scope>NUCLEOTIDE SEQUENCE [LARGE SCALE GENOMIC DNA]</scope>
    <source>
        <strain evidence="3">DSM 13327</strain>
    </source>
</reference>